<evidence type="ECO:0000313" key="2">
    <source>
        <dbReference type="Proteomes" id="UP000831120"/>
    </source>
</evidence>
<reference evidence="1 2" key="1">
    <citation type="journal article" date="2022" name="Microbiol. Resour. Announc.">
        <title>Complete Genome Sequences of Thermus Strains Isolated from Senami Hot Spring in Japan.</title>
        <authorList>
            <person name="Miyazaki K."/>
        </authorList>
    </citation>
    <scope>NUCLEOTIDE SEQUENCE [LARGE SCALE GENOMIC DNA]</scope>
    <source>
        <strain evidence="1 2">SNM4-1</strain>
    </source>
</reference>
<dbReference type="Proteomes" id="UP000831120">
    <property type="component" value="Chromosome"/>
</dbReference>
<accession>A0ABM7XIL7</accession>
<evidence type="ECO:0008006" key="3">
    <source>
        <dbReference type="Google" id="ProtNLM"/>
    </source>
</evidence>
<sequence>MAELMLHPQMRGGGEVRNESRAWGQWAKVYRLRGGYIGKRNPHTALMRTLLELIPHGLRGLLSLLPPPSGY</sequence>
<proteinExistence type="predicted"/>
<keyword evidence="2" id="KW-1185">Reference proteome</keyword>
<organism evidence="1 2">
    <name type="scientific">Thermus brockianus</name>
    <dbReference type="NCBI Taxonomy" id="56956"/>
    <lineage>
        <taxon>Bacteria</taxon>
        <taxon>Thermotogati</taxon>
        <taxon>Deinococcota</taxon>
        <taxon>Deinococci</taxon>
        <taxon>Thermales</taxon>
        <taxon>Thermaceae</taxon>
        <taxon>Thermus</taxon>
    </lineage>
</organism>
<gene>
    <name evidence="1" type="ORF">TbrSNM41_08730</name>
</gene>
<name>A0ABM7XIL7_THEBO</name>
<protein>
    <recommendedName>
        <fullName evidence="3">Transposase</fullName>
    </recommendedName>
</protein>
<dbReference type="EMBL" id="AP025593">
    <property type="protein sequence ID" value="BDG16139.1"/>
    <property type="molecule type" value="Genomic_DNA"/>
</dbReference>
<evidence type="ECO:0000313" key="1">
    <source>
        <dbReference type="EMBL" id="BDG16139.1"/>
    </source>
</evidence>